<dbReference type="InterPro" id="IPR056421">
    <property type="entry name" value="TPR_GEMI5"/>
</dbReference>
<feature type="compositionally biased region" description="Polar residues" evidence="1">
    <location>
        <begin position="1379"/>
        <end position="1395"/>
    </location>
</feature>
<feature type="region of interest" description="Disordered" evidence="1">
    <location>
        <begin position="1264"/>
        <end position="1464"/>
    </location>
</feature>
<dbReference type="GO" id="GO:0032797">
    <property type="term" value="C:SMN complex"/>
    <property type="evidence" value="ECO:0007669"/>
    <property type="project" value="TreeGrafter"/>
</dbReference>
<feature type="compositionally biased region" description="Polar residues" evidence="1">
    <location>
        <begin position="1054"/>
        <end position="1064"/>
    </location>
</feature>
<gene>
    <name evidence="3" type="ORF">LECACI_7A002827</name>
</gene>
<feature type="compositionally biased region" description="Polar residues" evidence="1">
    <location>
        <begin position="1404"/>
        <end position="1428"/>
    </location>
</feature>
<name>A0AAI9E991_9PEZI</name>
<dbReference type="InterPro" id="IPR052640">
    <property type="entry name" value="Gemin-5"/>
</dbReference>
<organism evidence="3 4">
    <name type="scientific">Lecanosticta acicola</name>
    <dbReference type="NCBI Taxonomy" id="111012"/>
    <lineage>
        <taxon>Eukaryota</taxon>
        <taxon>Fungi</taxon>
        <taxon>Dikarya</taxon>
        <taxon>Ascomycota</taxon>
        <taxon>Pezizomycotina</taxon>
        <taxon>Dothideomycetes</taxon>
        <taxon>Dothideomycetidae</taxon>
        <taxon>Mycosphaerellales</taxon>
        <taxon>Mycosphaerellaceae</taxon>
        <taxon>Lecanosticta</taxon>
    </lineage>
</organism>
<feature type="compositionally biased region" description="Pro residues" evidence="1">
    <location>
        <begin position="1641"/>
        <end position="1651"/>
    </location>
</feature>
<dbReference type="GO" id="GO:0000387">
    <property type="term" value="P:spliceosomal snRNP assembly"/>
    <property type="evidence" value="ECO:0007669"/>
    <property type="project" value="TreeGrafter"/>
</dbReference>
<sequence length="1704" mass="184169">MSVGQVSRQTSQSSRSTTSNPRIISHTPPPISLTPESSDQEFEPCAATASFLLYSQRTQILVLHHDTLSIERRFELHREDVQWIVVDNVSDRGSGRLAVSFDKGRTAIVWDILSGGEVARFSAYEDMRTACFMRNGNIAFANDQGNIILFEPSTSEHISARTIFDPITAIAPAADCRTFAIGYLNGSILVATLQPSFTIVHTLNAARSPSRITGLAWHGSSSKQKTDMLATQTSDGDLRVWSVPKQSGPDPPNIIRVLHRSEVQSHGPSWFAWSKNGRIVQHADGETRSWDVRTKKVTYEIIPTVDGVTGLTNYGPSATLFTLGRNHTVYQYDINPSSTPLQVANAQHAPANTPPTPPTMLEERKIPYADSSRAAEQPIQLGYSETESSADESAALSPLQKIAREMDSLDALESEIRDKVTPLSPSSRASSTSSKSSGRRKQRQYLYDPPGSSRASTSTGYDGTEFSFGPPMRPGHESMSSRSVTSFASQSQARHSRRTSNLRKEILRSPQEAEDTASMDLFPHIKARLRGVAFRTPHYGQSARTPELLQREMLSVVFGWNDDVRSLIHDELSRHKTGSASSVLLARWLGDMGADSMASMIGSESMTSSDWMLLALSSIGAESQKKVGEAFVQRLLEKGDIHPAVAILLGLGETHDAIEVYVSQSYWLEAVLLTCLTCPSDWQRISYLIRKWGETAVTQGQAELAVRCFSCTSIETSEPWFSPRAQDAVYAAQQARLTSPGGMTSPPVSPPSRSGSGRLTAKNASLKLITSFGDKGAPLSGDPGTTKPALTAIGVTPIAQSALSPGGAQPWRIGREPSTARTATPGGYSRSKRLPSRSDIERAKRDVNDMSTPLTAARDRSRGGSRMGRTLIVPEPTTAVKPSAKDFACGVDDGHLPSPAHDAFNRLRQESRNRNTSRERKPDGLSVQVFETSYGGAISPGPSTDASRTDSSSQHGALSPGPPTGGSGRSNKARAVDKYISSVEEARSAARQERAKSRHRGESRKRGESRTGAGRASSRMRDASEGRGRDVRTIKPAKRSPSSPVPMSPLEIVQANTKPQNLEPNTAVEPATTDDESFYKITVASPTDSHRSGRSSRAKGMQERKPSMDKAALIGGLAPLNIGDSRGRSSERDIEPPLRSPSLPLLSSKRFGEDDDDTKSDGRRLRFRARSNSRQPGEDLQTRRLAQRDRKPLMEDLPKADEEAYQASESSVSARSGGLRARVLTRKEIAAQELEARRRSLARRPSAPAIPLPGDILFGRPGIGNRSHTDLGDSPTSFSPPLSRSQTVDPETMSRTSSYGNKISGTSTPSAPIGLPATPRAMRHPRYMSTDPNERKGTPPVPEIPGKFSELSGSSLSQLNGSSLSQASLASGGVEHDSTLSSNRSKSALSENSDSIGPLLPSTVFGQKSGQGVPSRSASAPPENQNANVHPLYKTGLPASNRRLSTSRGHVRKISPPDVGAEEAGPASIDAALYGDQQVIIIPEEDLVPPPMLPELQHLAIPPPPPPPTMYQQQGHTNSSGVIDIAIDEMAPMPPSAVETRMPMLPMPMERAQTASPTAHRKNTSNSDSFSSRIRGFGGRMRSSSKSRTKSPPLGEYKPAPYETVLPPVSYGHGRHGSITHERAQSPYEQAMAAQDTSNQIPPPPPPPPAPMHGGEAKLSETAIPPFTLPNRSQSTTGYRNPKEIRANMPPDTLQQGVYHGGFL</sequence>
<dbReference type="Proteomes" id="UP001296104">
    <property type="component" value="Unassembled WGS sequence"/>
</dbReference>
<feature type="compositionally biased region" description="Low complexity" evidence="1">
    <location>
        <begin position="1"/>
        <end position="19"/>
    </location>
</feature>
<feature type="compositionally biased region" description="Low complexity" evidence="1">
    <location>
        <begin position="1567"/>
        <end position="1582"/>
    </location>
</feature>
<dbReference type="EMBL" id="CAVMBE010000013">
    <property type="protein sequence ID" value="CAK3924294.1"/>
    <property type="molecule type" value="Genomic_DNA"/>
</dbReference>
<feature type="region of interest" description="Disordered" evidence="1">
    <location>
        <begin position="417"/>
        <end position="515"/>
    </location>
</feature>
<feature type="region of interest" description="Disordered" evidence="1">
    <location>
        <begin position="1635"/>
        <end position="1704"/>
    </location>
</feature>
<dbReference type="GO" id="GO:0003730">
    <property type="term" value="F:mRNA 3'-UTR binding"/>
    <property type="evidence" value="ECO:0007669"/>
    <property type="project" value="TreeGrafter"/>
</dbReference>
<dbReference type="GO" id="GO:0005634">
    <property type="term" value="C:nucleus"/>
    <property type="evidence" value="ECO:0007669"/>
    <property type="project" value="TreeGrafter"/>
</dbReference>
<feature type="compositionally biased region" description="Basic and acidic residues" evidence="1">
    <location>
        <begin position="1176"/>
        <end position="1202"/>
    </location>
</feature>
<feature type="domain" description="Gem-associated protein 5 TPR" evidence="2">
    <location>
        <begin position="557"/>
        <end position="709"/>
    </location>
</feature>
<feature type="compositionally biased region" description="Polar residues" evidence="1">
    <location>
        <begin position="941"/>
        <end position="956"/>
    </location>
</feature>
<dbReference type="PANTHER" id="PTHR46362">
    <property type="entry name" value="GEM-ASSOCIATED PROTEIN 5"/>
    <property type="match status" value="1"/>
</dbReference>
<evidence type="ECO:0000256" key="1">
    <source>
        <dbReference type="SAM" id="MobiDB-lite"/>
    </source>
</evidence>
<feature type="compositionally biased region" description="Polar residues" evidence="1">
    <location>
        <begin position="1274"/>
        <end position="1310"/>
    </location>
</feature>
<evidence type="ECO:0000259" key="2">
    <source>
        <dbReference type="Pfam" id="PF23774"/>
    </source>
</evidence>
<keyword evidence="4" id="KW-1185">Reference proteome</keyword>
<evidence type="ECO:0000313" key="4">
    <source>
        <dbReference type="Proteomes" id="UP001296104"/>
    </source>
</evidence>
<feature type="compositionally biased region" description="Basic and acidic residues" evidence="1">
    <location>
        <begin position="1125"/>
        <end position="1136"/>
    </location>
</feature>
<feature type="compositionally biased region" description="Low complexity" evidence="1">
    <location>
        <begin position="424"/>
        <end position="436"/>
    </location>
</feature>
<feature type="compositionally biased region" description="Polar residues" evidence="1">
    <location>
        <begin position="478"/>
        <end position="493"/>
    </location>
</feature>
<feature type="region of interest" description="Disordered" evidence="1">
    <location>
        <begin position="735"/>
        <end position="759"/>
    </location>
</feature>
<dbReference type="SUPFAM" id="SSF50978">
    <property type="entry name" value="WD40 repeat-like"/>
    <property type="match status" value="1"/>
</dbReference>
<dbReference type="InterPro" id="IPR015943">
    <property type="entry name" value="WD40/YVTN_repeat-like_dom_sf"/>
</dbReference>
<dbReference type="InterPro" id="IPR036322">
    <property type="entry name" value="WD40_repeat_dom_sf"/>
</dbReference>
<feature type="compositionally biased region" description="Basic and acidic residues" evidence="1">
    <location>
        <begin position="1019"/>
        <end position="1033"/>
    </location>
</feature>
<dbReference type="Pfam" id="PF23774">
    <property type="entry name" value="TPR_GEMI5"/>
    <property type="match status" value="1"/>
</dbReference>
<evidence type="ECO:0000313" key="3">
    <source>
        <dbReference type="EMBL" id="CAK3924294.1"/>
    </source>
</evidence>
<feature type="region of interest" description="Disordered" evidence="1">
    <location>
        <begin position="1553"/>
        <end position="1601"/>
    </location>
</feature>
<dbReference type="PANTHER" id="PTHR46362:SF1">
    <property type="entry name" value="GEM-ASSOCIATED PROTEIN 5"/>
    <property type="match status" value="1"/>
</dbReference>
<feature type="compositionally biased region" description="Basic and acidic residues" evidence="1">
    <location>
        <begin position="903"/>
        <end position="923"/>
    </location>
</feature>
<reference evidence="3" key="1">
    <citation type="submission" date="2023-11" db="EMBL/GenBank/DDBJ databases">
        <authorList>
            <person name="Alioto T."/>
            <person name="Alioto T."/>
            <person name="Gomez Garrido J."/>
        </authorList>
    </citation>
    <scope>NUCLEOTIDE SEQUENCE</scope>
</reference>
<feature type="compositionally biased region" description="Polar residues" evidence="1">
    <location>
        <begin position="1670"/>
        <end position="1679"/>
    </location>
</feature>
<feature type="compositionally biased region" description="Basic and acidic residues" evidence="1">
    <location>
        <begin position="836"/>
        <end position="848"/>
    </location>
</feature>
<accession>A0AAI9E991</accession>
<dbReference type="Gene3D" id="2.130.10.10">
    <property type="entry name" value="YVTN repeat-like/Quinoprotein amine dehydrogenase"/>
    <property type="match status" value="1"/>
</dbReference>
<comment type="caution">
    <text evidence="3">The sequence shown here is derived from an EMBL/GenBank/DDBJ whole genome shotgun (WGS) entry which is preliminary data.</text>
</comment>
<protein>
    <submittedName>
        <fullName evidence="3">Unnamed protein product</fullName>
    </submittedName>
</protein>
<feature type="compositionally biased region" description="Low complexity" evidence="1">
    <location>
        <begin position="1351"/>
        <end position="1373"/>
    </location>
</feature>
<feature type="region of interest" description="Disordered" evidence="1">
    <location>
        <begin position="1"/>
        <end position="39"/>
    </location>
</feature>
<feature type="compositionally biased region" description="Basic and acidic residues" evidence="1">
    <location>
        <begin position="984"/>
        <end position="995"/>
    </location>
</feature>
<proteinExistence type="predicted"/>
<feature type="region of interest" description="Disordered" evidence="1">
    <location>
        <begin position="801"/>
        <end position="1211"/>
    </location>
</feature>